<proteinExistence type="predicted"/>
<feature type="domain" description="DUF1330" evidence="1">
    <location>
        <begin position="8"/>
        <end position="93"/>
    </location>
</feature>
<sequence>MTDPDGPVYALNLFDLADNQDYRAYARRSVAEVTAHGGKVVSLGRFRRSETGDVEPRQVMVLVEWESIEAFESYRDDPALADLHPLRENGTTGYIWHLFDKLSDLRPVLNVPAVDDRT</sequence>
<dbReference type="AlphaFoldDB" id="M0QMI7"/>
<name>M0QMI7_9ACTN</name>
<dbReference type="SUPFAM" id="SSF54909">
    <property type="entry name" value="Dimeric alpha+beta barrel"/>
    <property type="match status" value="1"/>
</dbReference>
<dbReference type="eggNOG" id="COG5470">
    <property type="taxonomic scope" value="Bacteria"/>
</dbReference>
<dbReference type="Proteomes" id="UP000011666">
    <property type="component" value="Unassembled WGS sequence"/>
</dbReference>
<reference evidence="2 3" key="1">
    <citation type="submission" date="2013-01" db="EMBL/GenBank/DDBJ databases">
        <title>Whole genome shotgun sequence of Gordonia soli NBRC 108243.</title>
        <authorList>
            <person name="Isaki-Nakamura S."/>
            <person name="Hosoyama A."/>
            <person name="Tsuchikane K."/>
            <person name="Ando Y."/>
            <person name="Baba S."/>
            <person name="Ohji S."/>
            <person name="Hamada M."/>
            <person name="Tamura T."/>
            <person name="Yamazoe A."/>
            <person name="Yamazaki S."/>
            <person name="Fujita N."/>
        </authorList>
    </citation>
    <scope>NUCLEOTIDE SEQUENCE [LARGE SCALE GENOMIC DNA]</scope>
    <source>
        <strain evidence="2 3">NBRC 108243</strain>
    </source>
</reference>
<evidence type="ECO:0000259" key="1">
    <source>
        <dbReference type="Pfam" id="PF07045"/>
    </source>
</evidence>
<gene>
    <name evidence="2" type="ORF">GS4_26_00870</name>
</gene>
<keyword evidence="3" id="KW-1185">Reference proteome</keyword>
<dbReference type="InterPro" id="IPR010753">
    <property type="entry name" value="DUF1330"/>
</dbReference>
<comment type="caution">
    <text evidence="2">The sequence shown here is derived from an EMBL/GenBank/DDBJ whole genome shotgun (WGS) entry which is preliminary data.</text>
</comment>
<dbReference type="STRING" id="1223545.GS4_26_00870"/>
<dbReference type="RefSeq" id="WP_007622916.1">
    <property type="nucleotide sequence ID" value="NZ_BANX01000026.1"/>
</dbReference>
<protein>
    <recommendedName>
        <fullName evidence="1">DUF1330 domain-containing protein</fullName>
    </recommendedName>
</protein>
<dbReference type="EMBL" id="BANX01000026">
    <property type="protein sequence ID" value="GAC69639.1"/>
    <property type="molecule type" value="Genomic_DNA"/>
</dbReference>
<dbReference type="OrthoDB" id="516779at2"/>
<dbReference type="InterPro" id="IPR011008">
    <property type="entry name" value="Dimeric_a/b-barrel"/>
</dbReference>
<accession>M0QMI7</accession>
<evidence type="ECO:0000313" key="3">
    <source>
        <dbReference type="Proteomes" id="UP000011666"/>
    </source>
</evidence>
<organism evidence="2 3">
    <name type="scientific">Gordonia soli NBRC 108243</name>
    <dbReference type="NCBI Taxonomy" id="1223545"/>
    <lineage>
        <taxon>Bacteria</taxon>
        <taxon>Bacillati</taxon>
        <taxon>Actinomycetota</taxon>
        <taxon>Actinomycetes</taxon>
        <taxon>Mycobacteriales</taxon>
        <taxon>Gordoniaceae</taxon>
        <taxon>Gordonia</taxon>
    </lineage>
</organism>
<dbReference type="Gene3D" id="3.30.70.100">
    <property type="match status" value="1"/>
</dbReference>
<evidence type="ECO:0000313" key="2">
    <source>
        <dbReference type="EMBL" id="GAC69639.1"/>
    </source>
</evidence>
<dbReference type="Pfam" id="PF07045">
    <property type="entry name" value="DUF1330"/>
    <property type="match status" value="1"/>
</dbReference>